<dbReference type="AlphaFoldDB" id="A0A9W8MVG1"/>
<reference evidence="3" key="1">
    <citation type="submission" date="2022-07" db="EMBL/GenBank/DDBJ databases">
        <title>Genome Sequence of Agrocybe chaxingu.</title>
        <authorList>
            <person name="Buettner E."/>
        </authorList>
    </citation>
    <scope>NUCLEOTIDE SEQUENCE</scope>
    <source>
        <strain evidence="3">MP-N11</strain>
    </source>
</reference>
<dbReference type="SUPFAM" id="SSF52540">
    <property type="entry name" value="P-loop containing nucleoside triphosphate hydrolases"/>
    <property type="match status" value="1"/>
</dbReference>
<gene>
    <name evidence="3" type="ORF">NLJ89_g5593</name>
</gene>
<evidence type="ECO:0000313" key="4">
    <source>
        <dbReference type="Proteomes" id="UP001148786"/>
    </source>
</evidence>
<dbReference type="GO" id="GO:0005525">
    <property type="term" value="F:GTP binding"/>
    <property type="evidence" value="ECO:0007669"/>
    <property type="project" value="InterPro"/>
</dbReference>
<dbReference type="Proteomes" id="UP001148786">
    <property type="component" value="Unassembled WGS sequence"/>
</dbReference>
<sequence>MMMKNTPPTGEAVIALMGPTGTGKSTFINLLTNDENIRIGHDLESQTFDVSTSRYVDREAGLAVTFVDTPGFDDSRDGVTDTDILRKIADFLQAEWVLFVFVLLDIDIKRYRGGRKLNGIIYLHRISDPRMGGMAKKNLRMFKELCGDNSLVNVLIVTTNWNLVDEKEGSARQAALAQGAFKPFVDSGVRLFRHDKGLESTRLIISELMDQEPVALKIQEELDAGRSLGETSAGAVIIEELQELQKKHEEEMESLRKEIEDAARANDEELRLELAEERRKLEETMARAVEDRKVLEMKRITQPVAESSMGVEFATFSKMTELEDTVRTSSAESFALVDGGHSEERHRRRAGSGSPVREFLHELADIGGDLSKAGGERLGKAGVIGAIAALWLLVPLLAAKKVMAGH</sequence>
<keyword evidence="1" id="KW-0175">Coiled coil</keyword>
<dbReference type="CDD" id="cd00882">
    <property type="entry name" value="Ras_like_GTPase"/>
    <property type="match status" value="1"/>
</dbReference>
<dbReference type="OrthoDB" id="8954335at2759"/>
<dbReference type="InterPro" id="IPR027417">
    <property type="entry name" value="P-loop_NTPase"/>
</dbReference>
<evidence type="ECO:0000313" key="3">
    <source>
        <dbReference type="EMBL" id="KAJ3508732.1"/>
    </source>
</evidence>
<accession>A0A9W8MVG1</accession>
<dbReference type="Pfam" id="PF01926">
    <property type="entry name" value="MMR_HSR1"/>
    <property type="match status" value="1"/>
</dbReference>
<evidence type="ECO:0000256" key="1">
    <source>
        <dbReference type="SAM" id="Coils"/>
    </source>
</evidence>
<dbReference type="Gene3D" id="3.40.50.300">
    <property type="entry name" value="P-loop containing nucleotide triphosphate hydrolases"/>
    <property type="match status" value="1"/>
</dbReference>
<organism evidence="3 4">
    <name type="scientific">Agrocybe chaxingu</name>
    <dbReference type="NCBI Taxonomy" id="84603"/>
    <lineage>
        <taxon>Eukaryota</taxon>
        <taxon>Fungi</taxon>
        <taxon>Dikarya</taxon>
        <taxon>Basidiomycota</taxon>
        <taxon>Agaricomycotina</taxon>
        <taxon>Agaricomycetes</taxon>
        <taxon>Agaricomycetidae</taxon>
        <taxon>Agaricales</taxon>
        <taxon>Agaricineae</taxon>
        <taxon>Strophariaceae</taxon>
        <taxon>Agrocybe</taxon>
    </lineage>
</organism>
<proteinExistence type="predicted"/>
<evidence type="ECO:0000259" key="2">
    <source>
        <dbReference type="Pfam" id="PF01926"/>
    </source>
</evidence>
<comment type="caution">
    <text evidence="3">The sequence shown here is derived from an EMBL/GenBank/DDBJ whole genome shotgun (WGS) entry which is preliminary data.</text>
</comment>
<feature type="domain" description="G" evidence="2">
    <location>
        <begin position="14"/>
        <end position="101"/>
    </location>
</feature>
<feature type="coiled-coil region" evidence="1">
    <location>
        <begin position="238"/>
        <end position="298"/>
    </location>
</feature>
<dbReference type="InterPro" id="IPR006073">
    <property type="entry name" value="GTP-bd"/>
</dbReference>
<dbReference type="EMBL" id="JANKHO010000535">
    <property type="protein sequence ID" value="KAJ3508732.1"/>
    <property type="molecule type" value="Genomic_DNA"/>
</dbReference>
<name>A0A9W8MVG1_9AGAR</name>
<protein>
    <recommendedName>
        <fullName evidence="2">G domain-containing protein</fullName>
    </recommendedName>
</protein>
<keyword evidence="4" id="KW-1185">Reference proteome</keyword>